<dbReference type="EMBL" id="JACXVP010000005">
    <property type="protein sequence ID" value="KAG5604837.1"/>
    <property type="molecule type" value="Genomic_DNA"/>
</dbReference>
<protein>
    <recommendedName>
        <fullName evidence="2">C2H2-type domain-containing protein</fullName>
    </recommendedName>
</protein>
<dbReference type="AlphaFoldDB" id="A0A9J5YYC1"/>
<feature type="domain" description="C2H2-type" evidence="2">
    <location>
        <begin position="189"/>
        <end position="209"/>
    </location>
</feature>
<organism evidence="3 4">
    <name type="scientific">Solanum commersonii</name>
    <name type="common">Commerson's wild potato</name>
    <name type="synonym">Commerson's nightshade</name>
    <dbReference type="NCBI Taxonomy" id="4109"/>
    <lineage>
        <taxon>Eukaryota</taxon>
        <taxon>Viridiplantae</taxon>
        <taxon>Streptophyta</taxon>
        <taxon>Embryophyta</taxon>
        <taxon>Tracheophyta</taxon>
        <taxon>Spermatophyta</taxon>
        <taxon>Magnoliopsida</taxon>
        <taxon>eudicotyledons</taxon>
        <taxon>Gunneridae</taxon>
        <taxon>Pentapetalae</taxon>
        <taxon>asterids</taxon>
        <taxon>lamiids</taxon>
        <taxon>Solanales</taxon>
        <taxon>Solanaceae</taxon>
        <taxon>Solanoideae</taxon>
        <taxon>Solaneae</taxon>
        <taxon>Solanum</taxon>
    </lineage>
</organism>
<evidence type="ECO:0000256" key="1">
    <source>
        <dbReference type="SAM" id="MobiDB-lite"/>
    </source>
</evidence>
<dbReference type="InterPro" id="IPR013087">
    <property type="entry name" value="Znf_C2H2_type"/>
</dbReference>
<accession>A0A9J5YYC1</accession>
<name>A0A9J5YYC1_SOLCO</name>
<comment type="caution">
    <text evidence="3">The sequence shown here is derived from an EMBL/GenBank/DDBJ whole genome shotgun (WGS) entry which is preliminary data.</text>
</comment>
<dbReference type="PROSITE" id="PS00028">
    <property type="entry name" value="ZINC_FINGER_C2H2_1"/>
    <property type="match status" value="1"/>
</dbReference>
<gene>
    <name evidence="3" type="ORF">H5410_026329</name>
</gene>
<dbReference type="OrthoDB" id="1304975at2759"/>
<evidence type="ECO:0000313" key="3">
    <source>
        <dbReference type="EMBL" id="KAG5604837.1"/>
    </source>
</evidence>
<proteinExistence type="predicted"/>
<feature type="region of interest" description="Disordered" evidence="1">
    <location>
        <begin position="90"/>
        <end position="182"/>
    </location>
</feature>
<evidence type="ECO:0000259" key="2">
    <source>
        <dbReference type="PROSITE" id="PS00028"/>
    </source>
</evidence>
<feature type="compositionally biased region" description="Basic and acidic residues" evidence="1">
    <location>
        <begin position="125"/>
        <end position="136"/>
    </location>
</feature>
<reference evidence="3 4" key="1">
    <citation type="submission" date="2020-09" db="EMBL/GenBank/DDBJ databases">
        <title>De no assembly of potato wild relative species, Solanum commersonii.</title>
        <authorList>
            <person name="Cho K."/>
        </authorList>
    </citation>
    <scope>NUCLEOTIDE SEQUENCE [LARGE SCALE GENOMIC DNA]</scope>
    <source>
        <strain evidence="3">LZ3.2</strain>
        <tissue evidence="3">Leaf</tissue>
    </source>
</reference>
<sequence length="398" mass="44909">MSTHHELLQCPLCPKIVHGYQKFKNRILSHPVDLQEETYAAKSSNTQSVPLPKPPKSVQHIRTMRNKEKNHNHHPHHRHFTYYGLEVTTNDSGTNVQVNQQLPPVSPPPPASPPPPSSHPTQSVQRKEDERGEHTNKQLLAPPPPLYHINSVRDINDGRRVHTNQQIPAPPSYRPTSLRRNDNGKGVHCPICRGTVRGYQELMIHVNSHSDDEMEVDVVEGSNNLSEPLPRSSESVQHESLLLPTSMAPPTSFSYNAHFIRGNDDDKGVYTNQQLLSLSSYGTNSIRVSNEGGDVNTNQQLLSPSPLSSYRLLSVNNNNIRVEEDQLQQMIQSTRRTYVRGLNSVVIDLNETPLEFEGPHKKEVDFPILDKSDPLQLEFKPRLICDNETSEVDLSLKL</sequence>
<keyword evidence="4" id="KW-1185">Reference proteome</keyword>
<evidence type="ECO:0000313" key="4">
    <source>
        <dbReference type="Proteomes" id="UP000824120"/>
    </source>
</evidence>
<dbReference type="Proteomes" id="UP000824120">
    <property type="component" value="Chromosome 5"/>
</dbReference>
<feature type="compositionally biased region" description="Pro residues" evidence="1">
    <location>
        <begin position="104"/>
        <end position="118"/>
    </location>
</feature>